<comment type="caution">
    <text evidence="3">The sequence shown here is derived from an EMBL/GenBank/DDBJ whole genome shotgun (WGS) entry which is preliminary data.</text>
</comment>
<dbReference type="GO" id="GO:0061709">
    <property type="term" value="P:reticulophagy"/>
    <property type="evidence" value="ECO:0007669"/>
    <property type="project" value="TreeGrafter"/>
</dbReference>
<organism evidence="3 4">
    <name type="scientific">Muraenolepis orangiensis</name>
    <name type="common">Patagonian moray cod</name>
    <dbReference type="NCBI Taxonomy" id="630683"/>
    <lineage>
        <taxon>Eukaryota</taxon>
        <taxon>Metazoa</taxon>
        <taxon>Chordata</taxon>
        <taxon>Craniata</taxon>
        <taxon>Vertebrata</taxon>
        <taxon>Euteleostomi</taxon>
        <taxon>Actinopterygii</taxon>
        <taxon>Neopterygii</taxon>
        <taxon>Teleostei</taxon>
        <taxon>Neoteleostei</taxon>
        <taxon>Acanthomorphata</taxon>
        <taxon>Zeiogadaria</taxon>
        <taxon>Gadariae</taxon>
        <taxon>Gadiformes</taxon>
        <taxon>Muraenolepidoidei</taxon>
        <taxon>Muraenolepididae</taxon>
        <taxon>Muraenolepis</taxon>
    </lineage>
</organism>
<feature type="compositionally biased region" description="Polar residues" evidence="1">
    <location>
        <begin position="392"/>
        <end position="403"/>
    </location>
</feature>
<dbReference type="GO" id="GO:0034045">
    <property type="term" value="C:phagophore assembly site membrane"/>
    <property type="evidence" value="ECO:0007669"/>
    <property type="project" value="TreeGrafter"/>
</dbReference>
<dbReference type="InterPro" id="IPR011009">
    <property type="entry name" value="Kinase-like_dom_sf"/>
</dbReference>
<feature type="compositionally biased region" description="Polar residues" evidence="1">
    <location>
        <begin position="414"/>
        <end position="428"/>
    </location>
</feature>
<dbReference type="GO" id="GO:0048675">
    <property type="term" value="P:axon extension"/>
    <property type="evidence" value="ECO:0007669"/>
    <property type="project" value="TreeGrafter"/>
</dbReference>
<dbReference type="Proteomes" id="UP001148018">
    <property type="component" value="Unassembled WGS sequence"/>
</dbReference>
<accession>A0A9Q0EGY8</accession>
<dbReference type="EMBL" id="JANIIK010000043">
    <property type="protein sequence ID" value="KAJ3605225.1"/>
    <property type="molecule type" value="Genomic_DNA"/>
</dbReference>
<dbReference type="GO" id="GO:0005829">
    <property type="term" value="C:cytosol"/>
    <property type="evidence" value="ECO:0007669"/>
    <property type="project" value="TreeGrafter"/>
</dbReference>
<dbReference type="PANTHER" id="PTHR24348:SF19">
    <property type="entry name" value="SERINE_THREONINE-PROTEIN KINASE ULK1"/>
    <property type="match status" value="1"/>
</dbReference>
<dbReference type="FunFam" id="1.10.510.10:FF:000128">
    <property type="entry name" value="serine/threonine-protein kinase ULK2 isoform X2"/>
    <property type="match status" value="1"/>
</dbReference>
<dbReference type="Pfam" id="PF12063">
    <property type="entry name" value="ATG1-like_MIT1"/>
    <property type="match status" value="1"/>
</dbReference>
<dbReference type="GO" id="GO:0005524">
    <property type="term" value="F:ATP binding"/>
    <property type="evidence" value="ECO:0007669"/>
    <property type="project" value="InterPro"/>
</dbReference>
<feature type="region of interest" description="Disordered" evidence="1">
    <location>
        <begin position="512"/>
        <end position="542"/>
    </location>
</feature>
<dbReference type="GO" id="GO:0034727">
    <property type="term" value="P:piecemeal microautophagy of the nucleus"/>
    <property type="evidence" value="ECO:0007669"/>
    <property type="project" value="TreeGrafter"/>
</dbReference>
<evidence type="ECO:0000256" key="1">
    <source>
        <dbReference type="SAM" id="MobiDB-lite"/>
    </source>
</evidence>
<dbReference type="OrthoDB" id="346907at2759"/>
<dbReference type="SMART" id="SM00220">
    <property type="entry name" value="S_TKc"/>
    <property type="match status" value="1"/>
</dbReference>
<proteinExistence type="predicted"/>
<evidence type="ECO:0000259" key="2">
    <source>
        <dbReference type="PROSITE" id="PS50011"/>
    </source>
</evidence>
<feature type="region of interest" description="Disordered" evidence="1">
    <location>
        <begin position="376"/>
        <end position="434"/>
    </location>
</feature>
<dbReference type="Pfam" id="PF00069">
    <property type="entry name" value="Pkinase"/>
    <property type="match status" value="1"/>
</dbReference>
<dbReference type="GO" id="GO:0000422">
    <property type="term" value="P:autophagy of mitochondrion"/>
    <property type="evidence" value="ECO:0007669"/>
    <property type="project" value="TreeGrafter"/>
</dbReference>
<evidence type="ECO:0000313" key="3">
    <source>
        <dbReference type="EMBL" id="KAJ3605225.1"/>
    </source>
</evidence>
<sequence length="797" mass="85595">YCNGGDLADYLHSKGTLSEDTIRMFLQQIAGAMQILHSKGIIHRDLKPQNILLSYPPGRKSHSNNTCIKIADFGFARYLQTNMMAATLCGSPMYMAPEVIMSQHYDAKADLWSIGTIVFQCLTGKAPFQASSPQDLRLFYEKNKNLIPSIPRETSSHLRHLLLALLQRNHKDRLDFDEFFAHPFLESSSSMKKTTPTVTMACFSSSASASSCSSSSTSHLASPPQSLAEGQHLRPKTLTSPTQDAAGFFLKDSSGGAGSSKNSSSCDTDDFVMVPAQCPTDEVEADSRVFQDSLMNSGSMLASAGLCVPAKTPPHSPSYSTSPSPVSRPGECSASHFGNHGNQGQSLPIPVPTQVHNYHLSTPVRRCSTGGLMGFVRMGPPSPSGHGPPAVHTSTTPRRQSTGGPKALPLSPRALQSTEPRPAAQQQGSGLGTRLHSAPCLLECVSGGRQKVRKQHSDPVVTPRPLHPSPRISPLPTILGSPSRAIPPLDFLHSPTCSPNLVTFLTQQGLVLGPAPAEPPSSGAHRSPRPLDQDARAVGRSHSASRLTEMLLMAPSSGGLHGSSSSVSPVGSFSRLYGLQASSSPRYSLADPIAANMGGPVSFEAPELPEETLMEQEHTDTLQSLRFTLDFSRCLLEVAGARGSVGAEDRGDCAVLQQQSLVADQISSFSREWSYAEQLVLYLKAAELLSSALHTAMEGVKQGKLYPSTTVKQVVRRLNELYKTSVASCRGLSGRLEHFFSRKHLLMDHVSSIRAERLLFSHTVHMVKAAALDEMFQQGASSARRTFSVLANSGLCA</sequence>
<dbReference type="InterPro" id="IPR022708">
    <property type="entry name" value="Atg1-like_tMIT"/>
</dbReference>
<dbReference type="SUPFAM" id="SSF56112">
    <property type="entry name" value="Protein kinase-like (PK-like)"/>
    <property type="match status" value="1"/>
</dbReference>
<feature type="non-terminal residue" evidence="3">
    <location>
        <position position="797"/>
    </location>
</feature>
<feature type="region of interest" description="Disordered" evidence="1">
    <location>
        <begin position="448"/>
        <end position="474"/>
    </location>
</feature>
<feature type="domain" description="Protein kinase" evidence="2">
    <location>
        <begin position="1"/>
        <end position="185"/>
    </location>
</feature>
<dbReference type="GO" id="GO:0004674">
    <property type="term" value="F:protein serine/threonine kinase activity"/>
    <property type="evidence" value="ECO:0007669"/>
    <property type="project" value="InterPro"/>
</dbReference>
<evidence type="ECO:0000313" key="4">
    <source>
        <dbReference type="Proteomes" id="UP001148018"/>
    </source>
</evidence>
<dbReference type="InterPro" id="IPR045269">
    <property type="entry name" value="Atg1-like"/>
</dbReference>
<gene>
    <name evidence="3" type="ORF">NHX12_027275</name>
</gene>
<dbReference type="GO" id="GO:0048671">
    <property type="term" value="P:negative regulation of collateral sprouting"/>
    <property type="evidence" value="ECO:0007669"/>
    <property type="project" value="TreeGrafter"/>
</dbReference>
<name>A0A9Q0EGY8_9TELE</name>
<dbReference type="GO" id="GO:0000045">
    <property type="term" value="P:autophagosome assembly"/>
    <property type="evidence" value="ECO:0007669"/>
    <property type="project" value="TreeGrafter"/>
</dbReference>
<dbReference type="PROSITE" id="PS00108">
    <property type="entry name" value="PROTEIN_KINASE_ST"/>
    <property type="match status" value="1"/>
</dbReference>
<dbReference type="GO" id="GO:0042594">
    <property type="term" value="P:response to starvation"/>
    <property type="evidence" value="ECO:0007669"/>
    <property type="project" value="TreeGrafter"/>
</dbReference>
<dbReference type="InterPro" id="IPR008271">
    <property type="entry name" value="Ser/Thr_kinase_AS"/>
</dbReference>
<protein>
    <recommendedName>
        <fullName evidence="2">Protein kinase domain-containing protein</fullName>
    </recommendedName>
</protein>
<feature type="compositionally biased region" description="Low complexity" evidence="1">
    <location>
        <begin position="317"/>
        <end position="329"/>
    </location>
</feature>
<feature type="region of interest" description="Disordered" evidence="1">
    <location>
        <begin position="246"/>
        <end position="266"/>
    </location>
</feature>
<keyword evidence="4" id="KW-1185">Reference proteome</keyword>
<reference evidence="3" key="1">
    <citation type="submission" date="2022-07" db="EMBL/GenBank/DDBJ databases">
        <title>Chromosome-level genome of Muraenolepis orangiensis.</title>
        <authorList>
            <person name="Kim J."/>
        </authorList>
    </citation>
    <scope>NUCLEOTIDE SEQUENCE</scope>
    <source>
        <strain evidence="3">KU_S4_2022</strain>
        <tissue evidence="3">Muscle</tissue>
    </source>
</reference>
<dbReference type="GO" id="GO:0010508">
    <property type="term" value="P:positive regulation of autophagy"/>
    <property type="evidence" value="ECO:0007669"/>
    <property type="project" value="TreeGrafter"/>
</dbReference>
<dbReference type="PROSITE" id="PS50011">
    <property type="entry name" value="PROTEIN_KINASE_DOM"/>
    <property type="match status" value="1"/>
</dbReference>
<dbReference type="PANTHER" id="PTHR24348">
    <property type="entry name" value="SERINE/THREONINE-PROTEIN KINASE UNC-51-RELATED"/>
    <property type="match status" value="1"/>
</dbReference>
<dbReference type="AlphaFoldDB" id="A0A9Q0EGY8"/>
<dbReference type="Gene3D" id="1.10.510.10">
    <property type="entry name" value="Transferase(Phosphotransferase) domain 1"/>
    <property type="match status" value="1"/>
</dbReference>
<feature type="region of interest" description="Disordered" evidence="1">
    <location>
        <begin position="311"/>
        <end position="331"/>
    </location>
</feature>
<dbReference type="InterPro" id="IPR000719">
    <property type="entry name" value="Prot_kinase_dom"/>
</dbReference>
<dbReference type="GO" id="GO:0005776">
    <property type="term" value="C:autophagosome"/>
    <property type="evidence" value="ECO:0007669"/>
    <property type="project" value="TreeGrafter"/>
</dbReference>